<accession>A0A5B7JG29</accession>
<evidence type="ECO:0000256" key="1">
    <source>
        <dbReference type="SAM" id="MobiDB-lite"/>
    </source>
</evidence>
<dbReference type="AlphaFoldDB" id="A0A5B7JG29"/>
<reference evidence="2 3" key="1">
    <citation type="submission" date="2019-05" db="EMBL/GenBank/DDBJ databases">
        <title>Another draft genome of Portunus trituberculatus and its Hox gene families provides insights of decapod evolution.</title>
        <authorList>
            <person name="Jeong J.-H."/>
            <person name="Song I."/>
            <person name="Kim S."/>
            <person name="Choi T."/>
            <person name="Kim D."/>
            <person name="Ryu S."/>
            <person name="Kim W."/>
        </authorList>
    </citation>
    <scope>NUCLEOTIDE SEQUENCE [LARGE SCALE GENOMIC DNA]</scope>
    <source>
        <tissue evidence="2">Muscle</tissue>
    </source>
</reference>
<evidence type="ECO:0000313" key="3">
    <source>
        <dbReference type="Proteomes" id="UP000324222"/>
    </source>
</evidence>
<keyword evidence="3" id="KW-1185">Reference proteome</keyword>
<feature type="region of interest" description="Disordered" evidence="1">
    <location>
        <begin position="1"/>
        <end position="23"/>
    </location>
</feature>
<gene>
    <name evidence="2" type="ORF">E2C01_086971</name>
</gene>
<organism evidence="2 3">
    <name type="scientific">Portunus trituberculatus</name>
    <name type="common">Swimming crab</name>
    <name type="synonym">Neptunus trituberculatus</name>
    <dbReference type="NCBI Taxonomy" id="210409"/>
    <lineage>
        <taxon>Eukaryota</taxon>
        <taxon>Metazoa</taxon>
        <taxon>Ecdysozoa</taxon>
        <taxon>Arthropoda</taxon>
        <taxon>Crustacea</taxon>
        <taxon>Multicrustacea</taxon>
        <taxon>Malacostraca</taxon>
        <taxon>Eumalacostraca</taxon>
        <taxon>Eucarida</taxon>
        <taxon>Decapoda</taxon>
        <taxon>Pleocyemata</taxon>
        <taxon>Brachyura</taxon>
        <taxon>Eubrachyura</taxon>
        <taxon>Portunoidea</taxon>
        <taxon>Portunidae</taxon>
        <taxon>Portuninae</taxon>
        <taxon>Portunus</taxon>
    </lineage>
</organism>
<evidence type="ECO:0000313" key="2">
    <source>
        <dbReference type="EMBL" id="MPC91908.1"/>
    </source>
</evidence>
<protein>
    <submittedName>
        <fullName evidence="2">Uncharacterized protein</fullName>
    </submittedName>
</protein>
<comment type="caution">
    <text evidence="2">The sequence shown here is derived from an EMBL/GenBank/DDBJ whole genome shotgun (WGS) entry which is preliminary data.</text>
</comment>
<proteinExistence type="predicted"/>
<dbReference type="Proteomes" id="UP000324222">
    <property type="component" value="Unassembled WGS sequence"/>
</dbReference>
<dbReference type="EMBL" id="VSRR010089415">
    <property type="protein sequence ID" value="MPC91908.1"/>
    <property type="molecule type" value="Genomic_DNA"/>
</dbReference>
<sequence length="90" mass="10112">MEAAHLDTAQKTCDKETGNDPPPWAVSLQRDTIFLGKNNENFPVDDGQLPLMPHCAPNLPNDTFITLNIFHLFYEASYCTEQVWGCRGNS</sequence>
<name>A0A5B7JG29_PORTR</name>